<gene>
    <name evidence="2" type="ORF">GSTUAT00003048001</name>
</gene>
<keyword evidence="1" id="KW-0175">Coiled coil</keyword>
<evidence type="ECO:0000313" key="3">
    <source>
        <dbReference type="Proteomes" id="UP001412239"/>
    </source>
</evidence>
<protein>
    <submittedName>
        <fullName evidence="2">Uncharacterized protein</fullName>
    </submittedName>
</protein>
<organism evidence="2 3">
    <name type="scientific">Tuber aestivum</name>
    <name type="common">summer truffle</name>
    <dbReference type="NCBI Taxonomy" id="59557"/>
    <lineage>
        <taxon>Eukaryota</taxon>
        <taxon>Fungi</taxon>
        <taxon>Dikarya</taxon>
        <taxon>Ascomycota</taxon>
        <taxon>Pezizomycotina</taxon>
        <taxon>Pezizomycetes</taxon>
        <taxon>Pezizales</taxon>
        <taxon>Tuberaceae</taxon>
        <taxon>Tuber</taxon>
    </lineage>
</organism>
<dbReference type="EMBL" id="LN890983">
    <property type="protein sequence ID" value="CUS12775.1"/>
    <property type="molecule type" value="Genomic_DNA"/>
</dbReference>
<evidence type="ECO:0000256" key="1">
    <source>
        <dbReference type="SAM" id="Coils"/>
    </source>
</evidence>
<reference evidence="2" key="1">
    <citation type="submission" date="2015-10" db="EMBL/GenBank/DDBJ databases">
        <authorList>
            <person name="Regsiter A."/>
            <person name="william w."/>
        </authorList>
    </citation>
    <scope>NUCLEOTIDE SEQUENCE</scope>
    <source>
        <strain evidence="2">Montdore</strain>
    </source>
</reference>
<dbReference type="Proteomes" id="UP001412239">
    <property type="component" value="Unassembled WGS sequence"/>
</dbReference>
<evidence type="ECO:0000313" key="2">
    <source>
        <dbReference type="EMBL" id="CUS12775.1"/>
    </source>
</evidence>
<proteinExistence type="predicted"/>
<accession>A0A292Q1D7</accession>
<keyword evidence="3" id="KW-1185">Reference proteome</keyword>
<sequence length="130" mass="14398">MPFELLTTSVLETYVNAMNLISSMRTKIPNNPATASLYYRHITEIQSALSGLTDMLHGAFTDLKRSPVGGKMWELAKGLMDEVVDMLEDLDRAIDVVVEAEKEVKRQVDEVTGIVEVEAPVGVADVEREC</sequence>
<dbReference type="AlphaFoldDB" id="A0A292Q1D7"/>
<name>A0A292Q1D7_9PEZI</name>
<feature type="coiled-coil region" evidence="1">
    <location>
        <begin position="83"/>
        <end position="110"/>
    </location>
</feature>